<name>A0A9D1L3S9_9BACT</name>
<dbReference type="InterPro" id="IPR023387">
    <property type="entry name" value="DUF1653-like_dom"/>
</dbReference>
<evidence type="ECO:0000259" key="1">
    <source>
        <dbReference type="Pfam" id="PF07866"/>
    </source>
</evidence>
<dbReference type="InterPro" id="IPR037135">
    <property type="entry name" value="DUF1653-like_dom_sf"/>
</dbReference>
<dbReference type="EMBL" id="DVML01000011">
    <property type="protein sequence ID" value="HIU22327.1"/>
    <property type="molecule type" value="Genomic_DNA"/>
</dbReference>
<protein>
    <submittedName>
        <fullName evidence="2">DUF1653 domain-containing protein</fullName>
    </submittedName>
</protein>
<dbReference type="Proteomes" id="UP000824087">
    <property type="component" value="Unassembled WGS sequence"/>
</dbReference>
<feature type="domain" description="DUF1653" evidence="1">
    <location>
        <begin position="8"/>
        <end position="69"/>
    </location>
</feature>
<accession>A0A9D1L3S9</accession>
<sequence>MREIKVNGTYRHFKGHIITVLAIAKHTETMEDLVIYQHGDQIWARPCEMFLSEVDHEKYPDIKQKYRFEEVE</sequence>
<reference evidence="2" key="1">
    <citation type="submission" date="2020-10" db="EMBL/GenBank/DDBJ databases">
        <authorList>
            <person name="Gilroy R."/>
        </authorList>
    </citation>
    <scope>NUCLEOTIDE SEQUENCE</scope>
    <source>
        <strain evidence="2">CHK197-8231</strain>
    </source>
</reference>
<gene>
    <name evidence="2" type="ORF">IAD49_01960</name>
</gene>
<evidence type="ECO:0000313" key="3">
    <source>
        <dbReference type="Proteomes" id="UP000824087"/>
    </source>
</evidence>
<dbReference type="Gene3D" id="2.30.30.320">
    <property type="entry name" value="DUF1653-like domain"/>
    <property type="match status" value="1"/>
</dbReference>
<dbReference type="AlphaFoldDB" id="A0A9D1L3S9"/>
<dbReference type="Pfam" id="PF07866">
    <property type="entry name" value="DUF1653"/>
    <property type="match status" value="1"/>
</dbReference>
<organism evidence="2 3">
    <name type="scientific">Candidatus Fimihabitans intestinipullorum</name>
    <dbReference type="NCBI Taxonomy" id="2840820"/>
    <lineage>
        <taxon>Bacteria</taxon>
        <taxon>Bacillati</taxon>
        <taxon>Mycoplasmatota</taxon>
        <taxon>Mycoplasmatota incertae sedis</taxon>
        <taxon>Candidatus Fimihabitans</taxon>
    </lineage>
</organism>
<evidence type="ECO:0000313" key="2">
    <source>
        <dbReference type="EMBL" id="HIU22327.1"/>
    </source>
</evidence>
<reference evidence="2" key="2">
    <citation type="journal article" date="2021" name="PeerJ">
        <title>Extensive microbial diversity within the chicken gut microbiome revealed by metagenomics and culture.</title>
        <authorList>
            <person name="Gilroy R."/>
            <person name="Ravi A."/>
            <person name="Getino M."/>
            <person name="Pursley I."/>
            <person name="Horton D.L."/>
            <person name="Alikhan N.F."/>
            <person name="Baker D."/>
            <person name="Gharbi K."/>
            <person name="Hall N."/>
            <person name="Watson M."/>
            <person name="Adriaenssens E.M."/>
            <person name="Foster-Nyarko E."/>
            <person name="Jarju S."/>
            <person name="Secka A."/>
            <person name="Antonio M."/>
            <person name="Oren A."/>
            <person name="Chaudhuri R.R."/>
            <person name="La Ragione R."/>
            <person name="Hildebrand F."/>
            <person name="Pallen M.J."/>
        </authorList>
    </citation>
    <scope>NUCLEOTIDE SEQUENCE</scope>
    <source>
        <strain evidence="2">CHK197-8231</strain>
    </source>
</reference>
<comment type="caution">
    <text evidence="2">The sequence shown here is derived from an EMBL/GenBank/DDBJ whole genome shotgun (WGS) entry which is preliminary data.</text>
</comment>
<proteinExistence type="predicted"/>